<evidence type="ECO:0000313" key="5">
    <source>
        <dbReference type="Proteomes" id="UP000494165"/>
    </source>
</evidence>
<dbReference type="Gene3D" id="3.40.50.300">
    <property type="entry name" value="P-loop containing nucleotide triphosphate hydrolases"/>
    <property type="match status" value="1"/>
</dbReference>
<dbReference type="Gene3D" id="3.40.30.10">
    <property type="entry name" value="Glutaredoxin"/>
    <property type="match status" value="1"/>
</dbReference>
<protein>
    <recommendedName>
        <fullName evidence="2">Elongator complex protein 6</fullName>
    </recommendedName>
</protein>
<dbReference type="PANTHER" id="PTHR12232:SF15">
    <property type="entry name" value="SH3 DOMAIN-BINDING GLUTAMIC ACID-RICH PROTEIN HOMOLOG"/>
    <property type="match status" value="1"/>
</dbReference>
<dbReference type="InterPro" id="IPR006993">
    <property type="entry name" value="Glut_rich_SH3-bd"/>
</dbReference>
<dbReference type="Proteomes" id="UP000494165">
    <property type="component" value="Unassembled WGS sequence"/>
</dbReference>
<dbReference type="PANTHER" id="PTHR12232">
    <property type="entry name" value="SH3 DOMAIN-BINDING GLUTAMIC ACID-RICH-LIKE PROTEIN"/>
    <property type="match status" value="1"/>
</dbReference>
<dbReference type="Pfam" id="PF04908">
    <property type="entry name" value="SH3BGR"/>
    <property type="match status" value="1"/>
</dbReference>
<dbReference type="EMBL" id="CADEPI010000227">
    <property type="protein sequence ID" value="CAB3381188.1"/>
    <property type="molecule type" value="Genomic_DNA"/>
</dbReference>
<name>A0A8S1DSP8_9INSE</name>
<dbReference type="InterPro" id="IPR036249">
    <property type="entry name" value="Thioredoxin-like_sf"/>
</dbReference>
<dbReference type="InterPro" id="IPR051033">
    <property type="entry name" value="SH3BGR"/>
</dbReference>
<evidence type="ECO:0000256" key="2">
    <source>
        <dbReference type="ARBA" id="ARBA00020263"/>
    </source>
</evidence>
<keyword evidence="5" id="KW-1185">Reference proteome</keyword>
<comment type="similarity">
    <text evidence="1">Belongs to the SH3BGR family.</text>
</comment>
<dbReference type="OrthoDB" id="9932926at2759"/>
<organism evidence="4 5">
    <name type="scientific">Cloeon dipterum</name>
    <dbReference type="NCBI Taxonomy" id="197152"/>
    <lineage>
        <taxon>Eukaryota</taxon>
        <taxon>Metazoa</taxon>
        <taxon>Ecdysozoa</taxon>
        <taxon>Arthropoda</taxon>
        <taxon>Hexapoda</taxon>
        <taxon>Insecta</taxon>
        <taxon>Pterygota</taxon>
        <taxon>Palaeoptera</taxon>
        <taxon>Ephemeroptera</taxon>
        <taxon>Pisciforma</taxon>
        <taxon>Baetidae</taxon>
        <taxon>Cloeon</taxon>
    </lineage>
</organism>
<dbReference type="AlphaFoldDB" id="A0A8S1DSP8"/>
<proteinExistence type="inferred from homology"/>
<dbReference type="CDD" id="cd03030">
    <property type="entry name" value="GRX_SH3BGR"/>
    <property type="match status" value="1"/>
</dbReference>
<dbReference type="PROSITE" id="PS51354">
    <property type="entry name" value="GLUTAREDOXIN_2"/>
    <property type="match status" value="1"/>
</dbReference>
<dbReference type="InterPro" id="IPR018627">
    <property type="entry name" value="ELP6"/>
</dbReference>
<dbReference type="GO" id="GO:0005737">
    <property type="term" value="C:cytoplasm"/>
    <property type="evidence" value="ECO:0007669"/>
    <property type="project" value="TreeGrafter"/>
</dbReference>
<dbReference type="InterPro" id="IPR027417">
    <property type="entry name" value="P-loop_NTPase"/>
</dbReference>
<feature type="compositionally biased region" description="Acidic residues" evidence="3">
    <location>
        <begin position="354"/>
        <end position="364"/>
    </location>
</feature>
<reference evidence="4 5" key="1">
    <citation type="submission" date="2020-04" db="EMBL/GenBank/DDBJ databases">
        <authorList>
            <person name="Alioto T."/>
            <person name="Alioto T."/>
            <person name="Gomez Garrido J."/>
        </authorList>
    </citation>
    <scope>NUCLEOTIDE SEQUENCE [LARGE SCALE GENOMIC DNA]</scope>
</reference>
<dbReference type="GO" id="GO:0002098">
    <property type="term" value="P:tRNA wobble uridine modification"/>
    <property type="evidence" value="ECO:0007669"/>
    <property type="project" value="InterPro"/>
</dbReference>
<evidence type="ECO:0000256" key="1">
    <source>
        <dbReference type="ARBA" id="ARBA00007764"/>
    </source>
</evidence>
<accession>A0A8S1DSP8</accession>
<sequence length="390" mass="44196">MDSKPKESFISVQMELQKRDQHIGKMIGIVENGNNSHGNHILSTIVDHALKNKEAVCFVALMHPQSHYQYVGNQIGFNLKSHIDKQQFKFIDVIQATQESVRECKSPKLDDSVIEWIYQTVQISVRNLHERYSHVNIIIDDISVLLSLACDVKRVQCLLHWLLFNSSDKNDKTLSLAILTHVEPEDEESSRLGASHQEQLTDICESSKTYLKMVIKIYISGISGNKEVKKRQQRVQMILESKGIPFEAVDITEPGKEEDKEFMQKNSKNRDNDRYPLPPQLFNDSEYCGDYDDFDLSNEIDELEKFLKVPVDPAKAAKKEGTNGTVNGVSGSREASVDRVIEIPVPTSIKTAEEPEVTEPDQAESTDATAEKDTVADEEDEQEEEGEDEE</sequence>
<comment type="caution">
    <text evidence="4">The sequence shown here is derived from an EMBL/GenBank/DDBJ whole genome shotgun (WGS) entry which is preliminary data.</text>
</comment>
<feature type="region of interest" description="Disordered" evidence="3">
    <location>
        <begin position="316"/>
        <end position="390"/>
    </location>
</feature>
<gene>
    <name evidence="4" type="ORF">CLODIP_2_CD05628</name>
</gene>
<evidence type="ECO:0000256" key="3">
    <source>
        <dbReference type="SAM" id="MobiDB-lite"/>
    </source>
</evidence>
<dbReference type="SUPFAM" id="SSF52833">
    <property type="entry name" value="Thioredoxin-like"/>
    <property type="match status" value="1"/>
</dbReference>
<feature type="compositionally biased region" description="Acidic residues" evidence="3">
    <location>
        <begin position="376"/>
        <end position="390"/>
    </location>
</feature>
<dbReference type="GO" id="GO:0033588">
    <property type="term" value="C:elongator holoenzyme complex"/>
    <property type="evidence" value="ECO:0007669"/>
    <property type="project" value="InterPro"/>
</dbReference>
<evidence type="ECO:0000313" key="4">
    <source>
        <dbReference type="EMBL" id="CAB3381188.1"/>
    </source>
</evidence>
<dbReference type="Pfam" id="PF09807">
    <property type="entry name" value="ELP6"/>
    <property type="match status" value="1"/>
</dbReference>